<reference evidence="9 10" key="1">
    <citation type="submission" date="2014-07" db="EMBL/GenBank/DDBJ databases">
        <title>Tepidicaulis marinum gen. nov., sp. nov., a novel marine bacterium denitrifying nitrate to nitrous oxide strictly under microaerobic conditions.</title>
        <authorList>
            <person name="Takeuchi M."/>
            <person name="Yamagishi T."/>
            <person name="Kamagata Y."/>
            <person name="Oshima K."/>
            <person name="Hattori M."/>
            <person name="Katayama T."/>
            <person name="Hanada S."/>
            <person name="Tamaki H."/>
            <person name="Marumo K."/>
            <person name="Maeda H."/>
            <person name="Nedachi M."/>
            <person name="Iwasaki W."/>
            <person name="Suwa Y."/>
            <person name="Sakata S."/>
        </authorList>
    </citation>
    <scope>NUCLEOTIDE SEQUENCE [LARGE SCALE GENOMIC DNA]</scope>
    <source>
        <strain evidence="9 10">MA2</strain>
    </source>
</reference>
<keyword evidence="5 8" id="KW-0812">Transmembrane</keyword>
<dbReference type="Gene3D" id="1.20.1640.10">
    <property type="entry name" value="Multidrug efflux transporter AcrB transmembrane domain"/>
    <property type="match status" value="2"/>
</dbReference>
<dbReference type="NCBIfam" id="TIGR00914">
    <property type="entry name" value="2A0601"/>
    <property type="match status" value="1"/>
</dbReference>
<feature type="transmembrane region" description="Helical" evidence="8">
    <location>
        <begin position="12"/>
        <end position="31"/>
    </location>
</feature>
<dbReference type="eggNOG" id="COG3696">
    <property type="taxonomic scope" value="Bacteria"/>
</dbReference>
<dbReference type="Pfam" id="PF00873">
    <property type="entry name" value="ACR_tran"/>
    <property type="match status" value="1"/>
</dbReference>
<dbReference type="PRINTS" id="PR00702">
    <property type="entry name" value="ACRIFLAVINRP"/>
</dbReference>
<keyword evidence="6 8" id="KW-1133">Transmembrane helix</keyword>
<feature type="transmembrane region" description="Helical" evidence="8">
    <location>
        <begin position="920"/>
        <end position="939"/>
    </location>
</feature>
<gene>
    <name evidence="9" type="ORF">M2A_0695</name>
</gene>
<evidence type="ECO:0000256" key="8">
    <source>
        <dbReference type="SAM" id="Phobius"/>
    </source>
</evidence>
<dbReference type="SUPFAM" id="SSF82866">
    <property type="entry name" value="Multidrug efflux transporter AcrB transmembrane domain"/>
    <property type="match status" value="2"/>
</dbReference>
<dbReference type="InterPro" id="IPR001036">
    <property type="entry name" value="Acrflvin-R"/>
</dbReference>
<keyword evidence="7 8" id="KW-0472">Membrane</keyword>
<dbReference type="InterPro" id="IPR004763">
    <property type="entry name" value="CusA-like"/>
</dbReference>
<dbReference type="RefSeq" id="WP_045443101.1">
    <property type="nucleotide sequence ID" value="NZ_BBIO01000003.1"/>
</dbReference>
<dbReference type="InterPro" id="IPR027463">
    <property type="entry name" value="AcrB_DN_DC_subdom"/>
</dbReference>
<dbReference type="Gene3D" id="3.30.70.1320">
    <property type="entry name" value="Multidrug efflux transporter AcrB pore domain like"/>
    <property type="match status" value="1"/>
</dbReference>
<keyword evidence="4" id="KW-1003">Cell membrane</keyword>
<evidence type="ECO:0000256" key="3">
    <source>
        <dbReference type="ARBA" id="ARBA00022448"/>
    </source>
</evidence>
<proteinExistence type="inferred from homology"/>
<organism evidence="9 10">
    <name type="scientific">Tepidicaulis marinus</name>
    <dbReference type="NCBI Taxonomy" id="1333998"/>
    <lineage>
        <taxon>Bacteria</taxon>
        <taxon>Pseudomonadati</taxon>
        <taxon>Pseudomonadota</taxon>
        <taxon>Alphaproteobacteria</taxon>
        <taxon>Hyphomicrobiales</taxon>
        <taxon>Parvibaculaceae</taxon>
        <taxon>Tepidicaulis</taxon>
    </lineage>
</organism>
<evidence type="ECO:0000256" key="6">
    <source>
        <dbReference type="ARBA" id="ARBA00022989"/>
    </source>
</evidence>
<feature type="transmembrane region" description="Helical" evidence="8">
    <location>
        <begin position="484"/>
        <end position="507"/>
    </location>
</feature>
<sequence>MISRIVSFCVAHRWLVLLTTAFVAAFGIYNFTRLPIDAVPDITNIQVQINSAAPGYSPVEVEQRVTFPLETAMGGLPGLDYTRSLSRYGLSQITVVFEDGTDIYRARQLIGERIQAVSGELPADVETSMGPISTGLGEIYMYTVEAEPGVLTEEGVPYTLSDLRALHDWVVRPQLRTVGGVVEVNAIGGYERQLHIVPDPYKLTSYNLSFHDVVRALEHNNINVGAGYIERSGEQYLIRVPGQAEKADEFAEILLGTHKGRPIYVHDVADVTFGKELRTGAATHNGKETVLGTAVMLIGENSRDVAADVGTKLESIQKSLPPGVKITTLYDRTSLVQKTIATVRTNLVEGAALVIVVLFVLLRNFRAALITAAVIPLSMLITVSGMVEYKISANLMSLGAIDFGLIVDGAVIIVENCLRRLSDEQKRFGHTLSIKDRFAVVTDATREVMTPAMFGSFIITVVYLPVLTLTGVEGKMFTPMALTVVIALLSAMVLALTFVPAAIAIFIRGDVVEKESPVMRWAQRGYDPALGWAMRHQKAVAAGAVVLVVIAALGATRFGTEFIPRLDEGDVAVQALRAPGTSLTQSVEMQQKIEKALLELPEVREVFARTGTAEVATDAMPPNISDGYVMIKPRDEWPDSGKSKETLLEEIDAILATLPGNNYEISQPIELRFNELISGVRADLGIKIYGDDMDTLLASANEVAAVMRQIEGASGVNVEQVSGLPVLSIEIKRDMAARFGLNVADIQEVVRAAMGGARAGTFYEGDWRTPVIVRLPEDLREDIDRLRDLPIPLPPEHQDETAQPVSYSPFDGAMPRVVPLQAVADIRLVPGPNQISRENSKRRITVSANIRDRDLGSFVEEAQAAVDAQVSLPPGYWFEWGGQFEQLVSAAQRLSIVVPAALVLIFALLFASLGNAKDALLVFSGVPLALTGGLAALALRGLPLSISAGVGFIALSGVAVLNGLVIISFIKNLRQQGKELDEAIWEGAAKRLRPVLMTALVASLGFVPMALATSAGAEVQRPLATVVIGGIISSTLLTLLVLPAIYRLAHAREA</sequence>
<comment type="caution">
    <text evidence="9">The sequence shown here is derived from an EMBL/GenBank/DDBJ whole genome shotgun (WGS) entry which is preliminary data.</text>
</comment>
<dbReference type="SUPFAM" id="SSF82693">
    <property type="entry name" value="Multidrug efflux transporter AcrB pore domain, PN1, PN2, PC1 and PC2 subdomains"/>
    <property type="match status" value="3"/>
</dbReference>
<evidence type="ECO:0000256" key="4">
    <source>
        <dbReference type="ARBA" id="ARBA00022475"/>
    </source>
</evidence>
<feature type="transmembrane region" description="Helical" evidence="8">
    <location>
        <begin position="1023"/>
        <end position="1046"/>
    </location>
</feature>
<evidence type="ECO:0000313" key="10">
    <source>
        <dbReference type="Proteomes" id="UP000028702"/>
    </source>
</evidence>
<feature type="transmembrane region" description="Helical" evidence="8">
    <location>
        <begin position="894"/>
        <end position="913"/>
    </location>
</feature>
<dbReference type="GO" id="GO:0008324">
    <property type="term" value="F:monoatomic cation transmembrane transporter activity"/>
    <property type="evidence" value="ECO:0007669"/>
    <property type="project" value="InterPro"/>
</dbReference>
<evidence type="ECO:0000256" key="7">
    <source>
        <dbReference type="ARBA" id="ARBA00023136"/>
    </source>
</evidence>
<dbReference type="Proteomes" id="UP000028702">
    <property type="component" value="Unassembled WGS sequence"/>
</dbReference>
<evidence type="ECO:0000313" key="9">
    <source>
        <dbReference type="EMBL" id="GAK44196.1"/>
    </source>
</evidence>
<dbReference type="GO" id="GO:0042910">
    <property type="term" value="F:xenobiotic transmembrane transporter activity"/>
    <property type="evidence" value="ECO:0007669"/>
    <property type="project" value="TreeGrafter"/>
</dbReference>
<evidence type="ECO:0000256" key="5">
    <source>
        <dbReference type="ARBA" id="ARBA00022692"/>
    </source>
</evidence>
<keyword evidence="3" id="KW-0813">Transport</keyword>
<dbReference type="GO" id="GO:0005886">
    <property type="term" value="C:plasma membrane"/>
    <property type="evidence" value="ECO:0007669"/>
    <property type="project" value="UniProtKB-SubCell"/>
</dbReference>
<feature type="transmembrane region" description="Helical" evidence="8">
    <location>
        <begin position="369"/>
        <end position="389"/>
    </location>
</feature>
<evidence type="ECO:0000256" key="1">
    <source>
        <dbReference type="ARBA" id="ARBA00004651"/>
    </source>
</evidence>
<dbReference type="PANTHER" id="PTHR32063">
    <property type="match status" value="1"/>
</dbReference>
<feature type="transmembrane region" description="Helical" evidence="8">
    <location>
        <begin position="343"/>
        <end position="362"/>
    </location>
</feature>
<dbReference type="Gene3D" id="3.30.2090.10">
    <property type="entry name" value="Multidrug efflux transporter AcrB TolC docking domain, DN and DC subdomains"/>
    <property type="match status" value="2"/>
</dbReference>
<dbReference type="Gene3D" id="3.30.70.1430">
    <property type="entry name" value="Multidrug efflux transporter AcrB pore domain"/>
    <property type="match status" value="2"/>
</dbReference>
<feature type="transmembrane region" description="Helical" evidence="8">
    <location>
        <begin position="945"/>
        <end position="970"/>
    </location>
</feature>
<dbReference type="AlphaFoldDB" id="A0A081B828"/>
<dbReference type="EMBL" id="BBIO01000003">
    <property type="protein sequence ID" value="GAK44196.1"/>
    <property type="molecule type" value="Genomic_DNA"/>
</dbReference>
<feature type="transmembrane region" description="Helical" evidence="8">
    <location>
        <begin position="995"/>
        <end position="1017"/>
    </location>
</feature>
<dbReference type="Gene3D" id="3.30.70.1440">
    <property type="entry name" value="Multidrug efflux transporter AcrB pore domain"/>
    <property type="match status" value="1"/>
</dbReference>
<comment type="similarity">
    <text evidence="2">Belongs to the resistance-nodulation-cell division (RND) (TC 2.A.6) family.</text>
</comment>
<dbReference type="SUPFAM" id="SSF82714">
    <property type="entry name" value="Multidrug efflux transporter AcrB TolC docking domain, DN and DC subdomains"/>
    <property type="match status" value="2"/>
</dbReference>
<name>A0A081B828_9HYPH</name>
<feature type="transmembrane region" description="Helical" evidence="8">
    <location>
        <begin position="395"/>
        <end position="418"/>
    </location>
</feature>
<protein>
    <submittedName>
        <fullName evidence="9">CzcA family heavy metal efflux protein</fullName>
    </submittedName>
</protein>
<dbReference type="STRING" id="1333998.M2A_0695"/>
<feature type="transmembrane region" description="Helical" evidence="8">
    <location>
        <begin position="452"/>
        <end position="472"/>
    </location>
</feature>
<keyword evidence="10" id="KW-1185">Reference proteome</keyword>
<evidence type="ECO:0000256" key="2">
    <source>
        <dbReference type="ARBA" id="ARBA00010942"/>
    </source>
</evidence>
<comment type="subcellular location">
    <subcellularLocation>
        <location evidence="1">Cell membrane</location>
        <topology evidence="1">Multi-pass membrane protein</topology>
    </subcellularLocation>
</comment>
<dbReference type="PANTHER" id="PTHR32063:SF24">
    <property type="entry name" value="CATION EFFLUX SYSTEM (ACRB_ACRD_ACRF FAMILY)"/>
    <property type="match status" value="1"/>
</dbReference>
<accession>A0A081B828</accession>
<feature type="transmembrane region" description="Helical" evidence="8">
    <location>
        <begin position="539"/>
        <end position="558"/>
    </location>
</feature>